<keyword evidence="2" id="KW-1185">Reference proteome</keyword>
<proteinExistence type="predicted"/>
<dbReference type="AlphaFoldDB" id="A0AAV7NC03"/>
<dbReference type="Proteomes" id="UP001066276">
    <property type="component" value="Chromosome 8"/>
</dbReference>
<sequence>MAECGGRFIRDGGELSDCKRNAQMLQGFALQRLRSHPQIAGKSGWRNPYKLQGLLADYIKLTNSEYRRSNGDSLGQYQALLRDRLIR</sequence>
<gene>
    <name evidence="1" type="ORF">NDU88_001860</name>
</gene>
<name>A0AAV7NC03_PLEWA</name>
<dbReference type="EMBL" id="JANPWB010000012">
    <property type="protein sequence ID" value="KAJ1113618.1"/>
    <property type="molecule type" value="Genomic_DNA"/>
</dbReference>
<organism evidence="1 2">
    <name type="scientific">Pleurodeles waltl</name>
    <name type="common">Iberian ribbed newt</name>
    <dbReference type="NCBI Taxonomy" id="8319"/>
    <lineage>
        <taxon>Eukaryota</taxon>
        <taxon>Metazoa</taxon>
        <taxon>Chordata</taxon>
        <taxon>Craniata</taxon>
        <taxon>Vertebrata</taxon>
        <taxon>Euteleostomi</taxon>
        <taxon>Amphibia</taxon>
        <taxon>Batrachia</taxon>
        <taxon>Caudata</taxon>
        <taxon>Salamandroidea</taxon>
        <taxon>Salamandridae</taxon>
        <taxon>Pleurodelinae</taxon>
        <taxon>Pleurodeles</taxon>
    </lineage>
</organism>
<accession>A0AAV7NC03</accession>
<evidence type="ECO:0000313" key="2">
    <source>
        <dbReference type="Proteomes" id="UP001066276"/>
    </source>
</evidence>
<reference evidence="1" key="1">
    <citation type="journal article" date="2022" name="bioRxiv">
        <title>Sequencing and chromosome-scale assembly of the giantPleurodeles waltlgenome.</title>
        <authorList>
            <person name="Brown T."/>
            <person name="Elewa A."/>
            <person name="Iarovenko S."/>
            <person name="Subramanian E."/>
            <person name="Araus A.J."/>
            <person name="Petzold A."/>
            <person name="Susuki M."/>
            <person name="Suzuki K.-i.T."/>
            <person name="Hayashi T."/>
            <person name="Toyoda A."/>
            <person name="Oliveira C."/>
            <person name="Osipova E."/>
            <person name="Leigh N.D."/>
            <person name="Simon A."/>
            <person name="Yun M.H."/>
        </authorList>
    </citation>
    <scope>NUCLEOTIDE SEQUENCE</scope>
    <source>
        <strain evidence="1">20211129_DDA</strain>
        <tissue evidence="1">Liver</tissue>
    </source>
</reference>
<protein>
    <submittedName>
        <fullName evidence="1">Uncharacterized protein</fullName>
    </submittedName>
</protein>
<evidence type="ECO:0000313" key="1">
    <source>
        <dbReference type="EMBL" id="KAJ1113618.1"/>
    </source>
</evidence>
<comment type="caution">
    <text evidence="1">The sequence shown here is derived from an EMBL/GenBank/DDBJ whole genome shotgun (WGS) entry which is preliminary data.</text>
</comment>